<proteinExistence type="inferred from homology"/>
<dbReference type="PANTHER" id="PTHR43706">
    <property type="entry name" value="NADH DEHYDROGENASE"/>
    <property type="match status" value="1"/>
</dbReference>
<keyword evidence="4" id="KW-0274">FAD</keyword>
<keyword evidence="6" id="KW-0520">NAD</keyword>
<evidence type="ECO:0000256" key="3">
    <source>
        <dbReference type="ARBA" id="ARBA00022630"/>
    </source>
</evidence>
<dbReference type="EMBL" id="NGMO01000005">
    <property type="protein sequence ID" value="OTP06963.1"/>
    <property type="molecule type" value="Genomic_DNA"/>
</dbReference>
<sequence>MAKQNIVVVGAGYAGVSATKHLAKKLKKEDVTITLIDRHSYHTMMTELHEVAGGRVEPEAIQYDLQRLFARQKNVDLVTDTVIGIDKDKKIVQTKLGAYPFDQL</sequence>
<dbReference type="Pfam" id="PF07992">
    <property type="entry name" value="Pyr_redox_2"/>
    <property type="match status" value="1"/>
</dbReference>
<evidence type="ECO:0000259" key="8">
    <source>
        <dbReference type="Pfam" id="PF07992"/>
    </source>
</evidence>
<name>A0A242JVN3_9ENTE</name>
<feature type="non-terminal residue" evidence="9">
    <location>
        <position position="104"/>
    </location>
</feature>
<gene>
    <name evidence="9" type="ORF">A5844_002669</name>
</gene>
<comment type="caution">
    <text evidence="9">The sequence shown here is derived from an EMBL/GenBank/DDBJ whole genome shotgun (WGS) entry which is preliminary data.</text>
</comment>
<keyword evidence="3" id="KW-0285">Flavoprotein</keyword>
<dbReference type="InterPro" id="IPR023753">
    <property type="entry name" value="FAD/NAD-binding_dom"/>
</dbReference>
<dbReference type="EC" id="1.6.5.9" evidence="2"/>
<protein>
    <recommendedName>
        <fullName evidence="2">NADH:ubiquinone reductase (non-electrogenic)</fullName>
        <ecNumber evidence="2">1.6.5.9</ecNumber>
    </recommendedName>
</protein>
<evidence type="ECO:0000313" key="9">
    <source>
        <dbReference type="EMBL" id="OTP06963.1"/>
    </source>
</evidence>
<organism evidence="9 10">
    <name type="scientific">Candidatus Enterococcus wittei</name>
    <dbReference type="NCBI Taxonomy" id="1987383"/>
    <lineage>
        <taxon>Bacteria</taxon>
        <taxon>Bacillati</taxon>
        <taxon>Bacillota</taxon>
        <taxon>Bacilli</taxon>
        <taxon>Lactobacillales</taxon>
        <taxon>Enterococcaceae</taxon>
        <taxon>Enterococcus</taxon>
    </lineage>
</organism>
<dbReference type="InterPro" id="IPR036188">
    <property type="entry name" value="FAD/NAD-bd_sf"/>
</dbReference>
<comment type="catalytic activity">
    <reaction evidence="7">
        <text>a quinone + NADH + H(+) = a quinol + NAD(+)</text>
        <dbReference type="Rhea" id="RHEA:46160"/>
        <dbReference type="ChEBI" id="CHEBI:15378"/>
        <dbReference type="ChEBI" id="CHEBI:24646"/>
        <dbReference type="ChEBI" id="CHEBI:57540"/>
        <dbReference type="ChEBI" id="CHEBI:57945"/>
        <dbReference type="ChEBI" id="CHEBI:132124"/>
        <dbReference type="EC" id="1.6.5.9"/>
    </reaction>
</comment>
<dbReference type="InterPro" id="IPR045024">
    <property type="entry name" value="NDH-2"/>
</dbReference>
<accession>A0A242JVN3</accession>
<comment type="similarity">
    <text evidence="1">Belongs to the NADH dehydrogenase family.</text>
</comment>
<evidence type="ECO:0000313" key="10">
    <source>
        <dbReference type="Proteomes" id="UP000194933"/>
    </source>
</evidence>
<evidence type="ECO:0000256" key="2">
    <source>
        <dbReference type="ARBA" id="ARBA00012637"/>
    </source>
</evidence>
<dbReference type="SUPFAM" id="SSF51905">
    <property type="entry name" value="FAD/NAD(P)-binding domain"/>
    <property type="match status" value="1"/>
</dbReference>
<reference evidence="9 10" key="1">
    <citation type="submission" date="2017-05" db="EMBL/GenBank/DDBJ databases">
        <title>The Genome Sequence of Enterococcus sp. 10A9_DIV0425.</title>
        <authorList>
            <consortium name="The Broad Institute Genomics Platform"/>
            <consortium name="The Broad Institute Genomic Center for Infectious Diseases"/>
            <person name="Earl A."/>
            <person name="Manson A."/>
            <person name="Schwartman J."/>
            <person name="Gilmore M."/>
            <person name="Abouelleil A."/>
            <person name="Cao P."/>
            <person name="Chapman S."/>
            <person name="Cusick C."/>
            <person name="Shea T."/>
            <person name="Young S."/>
            <person name="Neafsey D."/>
            <person name="Nusbaum C."/>
            <person name="Birren B."/>
        </authorList>
    </citation>
    <scope>NUCLEOTIDE SEQUENCE [LARGE SCALE GENOMIC DNA]</scope>
    <source>
        <strain evidence="9 10">10A9_DIV0425</strain>
    </source>
</reference>
<keyword evidence="5" id="KW-0560">Oxidoreductase</keyword>
<evidence type="ECO:0000256" key="5">
    <source>
        <dbReference type="ARBA" id="ARBA00023002"/>
    </source>
</evidence>
<feature type="domain" description="FAD/NAD(P)-binding" evidence="8">
    <location>
        <begin position="5"/>
        <end position="94"/>
    </location>
</feature>
<dbReference type="GO" id="GO:0050136">
    <property type="term" value="F:NADH dehydrogenase (quinone) (non-electrogenic) activity"/>
    <property type="evidence" value="ECO:0007669"/>
    <property type="project" value="UniProtKB-EC"/>
</dbReference>
<keyword evidence="10" id="KW-1185">Reference proteome</keyword>
<evidence type="ECO:0000256" key="4">
    <source>
        <dbReference type="ARBA" id="ARBA00022827"/>
    </source>
</evidence>
<dbReference type="Proteomes" id="UP000194933">
    <property type="component" value="Unassembled WGS sequence"/>
</dbReference>
<dbReference type="PANTHER" id="PTHR43706:SF47">
    <property type="entry name" value="EXTERNAL NADH-UBIQUINONE OXIDOREDUCTASE 1, MITOCHONDRIAL-RELATED"/>
    <property type="match status" value="1"/>
</dbReference>
<evidence type="ECO:0000256" key="6">
    <source>
        <dbReference type="ARBA" id="ARBA00023027"/>
    </source>
</evidence>
<dbReference type="RefSeq" id="WP_179190607.1">
    <property type="nucleotide sequence ID" value="NZ_NGMO01000005.1"/>
</dbReference>
<dbReference type="AlphaFoldDB" id="A0A242JVN3"/>
<dbReference type="Gene3D" id="3.50.50.100">
    <property type="match status" value="1"/>
</dbReference>
<evidence type="ECO:0000256" key="1">
    <source>
        <dbReference type="ARBA" id="ARBA00005272"/>
    </source>
</evidence>
<evidence type="ECO:0000256" key="7">
    <source>
        <dbReference type="ARBA" id="ARBA00047599"/>
    </source>
</evidence>